<evidence type="ECO:0000256" key="9">
    <source>
        <dbReference type="ARBA" id="ARBA00023289"/>
    </source>
</evidence>
<feature type="region of interest" description="Disordered" evidence="11">
    <location>
        <begin position="335"/>
        <end position="373"/>
    </location>
</feature>
<dbReference type="InterPro" id="IPR005225">
    <property type="entry name" value="Small_GTP-bd"/>
</dbReference>
<keyword evidence="7" id="KW-0472">Membrane</keyword>
<proteinExistence type="inferred from homology"/>
<dbReference type="Proteomes" id="UP000288805">
    <property type="component" value="Unassembled WGS sequence"/>
</dbReference>
<comment type="caution">
    <text evidence="12">The sequence shown here is derived from an EMBL/GenBank/DDBJ whole genome shotgun (WGS) entry which is preliminary data.</text>
</comment>
<feature type="compositionally biased region" description="Basic and acidic residues" evidence="11">
    <location>
        <begin position="398"/>
        <end position="412"/>
    </location>
</feature>
<feature type="region of interest" description="Disordered" evidence="11">
    <location>
        <begin position="387"/>
        <end position="412"/>
    </location>
</feature>
<keyword evidence="8" id="KW-0449">Lipoprotein</keyword>
<dbReference type="InterPro" id="IPR027417">
    <property type="entry name" value="P-loop_NTPase"/>
</dbReference>
<sequence>MASRRRMLLKVIILGDSGVGKTSLMNQYVNRKFSNQYKATIGADFLTKEVQFEDRLFTLQIWDTAGQERFQSLGVAFYRGADCCVLVYDVNVMKSFDNLNNWREEFLIQASPSDPENFPFVVLGNKIDVDGGNSRVVSEKKAKAWCASKGNIPYFETSAKEGFNVEAAFQCIAKNALKNEPEEEMRWLLLRGRALGEWKEGGKAMAFPFLTIELRYIYVQFGFAHMCRTIKLFKYHSQNIFRTPLMLRVEGGSKDHQDVNAKEEFPGLGMRTVIHGLGIKMEAARGEKDGGLLHTLRPPRLEDAGLEDCALPPDSIKEAFLKAATAVRSRAGSILTTDNDEDDDDCLNGPWPTATGKSDSLPGISPEGESPGACGNQKGGGIPGVMGDEVGAGVTDATKAEEKSDKVVGGELREEGKECVDALQGLKIGEKGKSGVEEEEPDKPVLGADLI</sequence>
<evidence type="ECO:0000256" key="7">
    <source>
        <dbReference type="ARBA" id="ARBA00023136"/>
    </source>
</evidence>
<evidence type="ECO:0000256" key="5">
    <source>
        <dbReference type="ARBA" id="ARBA00022927"/>
    </source>
</evidence>
<dbReference type="PROSITE" id="PS51419">
    <property type="entry name" value="RAB"/>
    <property type="match status" value="1"/>
</dbReference>
<keyword evidence="3" id="KW-0488">Methylation</keyword>
<dbReference type="GO" id="GO:0012505">
    <property type="term" value="C:endomembrane system"/>
    <property type="evidence" value="ECO:0007669"/>
    <property type="project" value="UniProtKB-SubCell"/>
</dbReference>
<keyword evidence="2" id="KW-0813">Transport</keyword>
<evidence type="ECO:0000256" key="6">
    <source>
        <dbReference type="ARBA" id="ARBA00023134"/>
    </source>
</evidence>
<dbReference type="GO" id="GO:0015031">
    <property type="term" value="P:protein transport"/>
    <property type="evidence" value="ECO:0007669"/>
    <property type="project" value="UniProtKB-KW"/>
</dbReference>
<organism evidence="12 13">
    <name type="scientific">Vitis vinifera</name>
    <name type="common">Grape</name>
    <dbReference type="NCBI Taxonomy" id="29760"/>
    <lineage>
        <taxon>Eukaryota</taxon>
        <taxon>Viridiplantae</taxon>
        <taxon>Streptophyta</taxon>
        <taxon>Embryophyta</taxon>
        <taxon>Tracheophyta</taxon>
        <taxon>Spermatophyta</taxon>
        <taxon>Magnoliopsida</taxon>
        <taxon>eudicotyledons</taxon>
        <taxon>Gunneridae</taxon>
        <taxon>Pentapetalae</taxon>
        <taxon>rosids</taxon>
        <taxon>Vitales</taxon>
        <taxon>Vitaceae</taxon>
        <taxon>Viteae</taxon>
        <taxon>Vitis</taxon>
    </lineage>
</organism>
<evidence type="ECO:0000256" key="2">
    <source>
        <dbReference type="ARBA" id="ARBA00022448"/>
    </source>
</evidence>
<accession>A0A438CRG8</accession>
<name>A0A438CRG8_VITVI</name>
<comment type="similarity">
    <text evidence="1">Belongs to the small GTPase superfamily. Rab family.</text>
</comment>
<dbReference type="FunFam" id="3.40.50.300:FF:000295">
    <property type="entry name" value="Ras-related protein Rab7"/>
    <property type="match status" value="1"/>
</dbReference>
<dbReference type="GO" id="GO:0003924">
    <property type="term" value="F:GTPase activity"/>
    <property type="evidence" value="ECO:0007669"/>
    <property type="project" value="InterPro"/>
</dbReference>
<dbReference type="PROSITE" id="PS51420">
    <property type="entry name" value="RHO"/>
    <property type="match status" value="1"/>
</dbReference>
<keyword evidence="5" id="KW-0653">Protein transport</keyword>
<dbReference type="PANTHER" id="PTHR47981">
    <property type="entry name" value="RAB FAMILY"/>
    <property type="match status" value="1"/>
</dbReference>
<dbReference type="PANTHER" id="PTHR47981:SF20">
    <property type="entry name" value="RAS-RELATED PROTEIN RAB-7A"/>
    <property type="match status" value="1"/>
</dbReference>
<dbReference type="AlphaFoldDB" id="A0A438CRG8"/>
<evidence type="ECO:0000313" key="13">
    <source>
        <dbReference type="Proteomes" id="UP000288805"/>
    </source>
</evidence>
<evidence type="ECO:0000256" key="10">
    <source>
        <dbReference type="ARBA" id="ARBA00046278"/>
    </source>
</evidence>
<dbReference type="SMART" id="SM00176">
    <property type="entry name" value="RAN"/>
    <property type="match status" value="1"/>
</dbReference>
<evidence type="ECO:0000256" key="3">
    <source>
        <dbReference type="ARBA" id="ARBA00022481"/>
    </source>
</evidence>
<evidence type="ECO:0000256" key="1">
    <source>
        <dbReference type="ARBA" id="ARBA00006270"/>
    </source>
</evidence>
<dbReference type="SMART" id="SM00175">
    <property type="entry name" value="RAB"/>
    <property type="match status" value="1"/>
</dbReference>
<dbReference type="EMBL" id="QGNW01002060">
    <property type="protein sequence ID" value="RVW25812.1"/>
    <property type="molecule type" value="Genomic_DNA"/>
</dbReference>
<dbReference type="SUPFAM" id="SSF52540">
    <property type="entry name" value="P-loop containing nucleoside triphosphate hydrolases"/>
    <property type="match status" value="1"/>
</dbReference>
<dbReference type="GO" id="GO:0005525">
    <property type="term" value="F:GTP binding"/>
    <property type="evidence" value="ECO:0007669"/>
    <property type="project" value="UniProtKB-KW"/>
</dbReference>
<dbReference type="CDD" id="cd01862">
    <property type="entry name" value="Rab7"/>
    <property type="match status" value="1"/>
</dbReference>
<reference evidence="12 13" key="1">
    <citation type="journal article" date="2018" name="PLoS Genet.">
        <title>Population sequencing reveals clonal diversity and ancestral inbreeding in the grapevine cultivar Chardonnay.</title>
        <authorList>
            <person name="Roach M.J."/>
            <person name="Johnson D.L."/>
            <person name="Bohlmann J."/>
            <person name="van Vuuren H.J."/>
            <person name="Jones S.J."/>
            <person name="Pretorius I.S."/>
            <person name="Schmidt S.A."/>
            <person name="Borneman A.R."/>
        </authorList>
    </citation>
    <scope>NUCLEOTIDE SEQUENCE [LARGE SCALE GENOMIC DNA]</scope>
    <source>
        <strain evidence="13">cv. Chardonnay</strain>
        <tissue evidence="12">Leaf</tissue>
    </source>
</reference>
<dbReference type="Gene3D" id="3.40.50.300">
    <property type="entry name" value="P-loop containing nucleotide triphosphate hydrolases"/>
    <property type="match status" value="1"/>
</dbReference>
<protein>
    <submittedName>
        <fullName evidence="12">Ras-related protein Rab7</fullName>
    </submittedName>
</protein>
<comment type="subcellular location">
    <subcellularLocation>
        <location evidence="10">Endomembrane system</location>
        <topology evidence="10">Lipid-anchor</topology>
        <orientation evidence="10">Cytoplasmic side</orientation>
    </subcellularLocation>
</comment>
<keyword evidence="4" id="KW-0547">Nucleotide-binding</keyword>
<evidence type="ECO:0000256" key="8">
    <source>
        <dbReference type="ARBA" id="ARBA00023288"/>
    </source>
</evidence>
<dbReference type="NCBIfam" id="TIGR00231">
    <property type="entry name" value="small_GTP"/>
    <property type="match status" value="1"/>
</dbReference>
<dbReference type="Pfam" id="PF00071">
    <property type="entry name" value="Ras"/>
    <property type="match status" value="1"/>
</dbReference>
<keyword evidence="9" id="KW-0636">Prenylation</keyword>
<dbReference type="PRINTS" id="PR00449">
    <property type="entry name" value="RASTRNSFRMNG"/>
</dbReference>
<feature type="region of interest" description="Disordered" evidence="11">
    <location>
        <begin position="431"/>
        <end position="451"/>
    </location>
</feature>
<gene>
    <name evidence="12" type="primary">RAB7_0</name>
    <name evidence="12" type="ORF">CK203_101070</name>
</gene>
<dbReference type="SMART" id="SM00174">
    <property type="entry name" value="RHO"/>
    <property type="match status" value="1"/>
</dbReference>
<dbReference type="InterPro" id="IPR001806">
    <property type="entry name" value="Small_GTPase"/>
</dbReference>
<evidence type="ECO:0000256" key="4">
    <source>
        <dbReference type="ARBA" id="ARBA00022741"/>
    </source>
</evidence>
<dbReference type="SMART" id="SM00173">
    <property type="entry name" value="RAS"/>
    <property type="match status" value="1"/>
</dbReference>
<evidence type="ECO:0000256" key="11">
    <source>
        <dbReference type="SAM" id="MobiDB-lite"/>
    </source>
</evidence>
<keyword evidence="6" id="KW-0342">GTP-binding</keyword>
<evidence type="ECO:0000313" key="12">
    <source>
        <dbReference type="EMBL" id="RVW25812.1"/>
    </source>
</evidence>
<dbReference type="PROSITE" id="PS51421">
    <property type="entry name" value="RAS"/>
    <property type="match status" value="1"/>
</dbReference>